<organism evidence="4 5">
    <name type="scientific">Mobilicoccus caccae</name>
    <dbReference type="NCBI Taxonomy" id="1859295"/>
    <lineage>
        <taxon>Bacteria</taxon>
        <taxon>Bacillati</taxon>
        <taxon>Actinomycetota</taxon>
        <taxon>Actinomycetes</taxon>
        <taxon>Micrococcales</taxon>
        <taxon>Dermatophilaceae</taxon>
        <taxon>Mobilicoccus</taxon>
    </lineage>
</organism>
<dbReference type="Gene3D" id="3.40.50.880">
    <property type="match status" value="1"/>
</dbReference>
<dbReference type="PANTHER" id="PTHR43130:SF3">
    <property type="entry name" value="HTH-TYPE TRANSCRIPTIONAL REGULATOR RV1931C"/>
    <property type="match status" value="1"/>
</dbReference>
<dbReference type="Pfam" id="PF12833">
    <property type="entry name" value="HTH_18"/>
    <property type="match status" value="1"/>
</dbReference>
<dbReference type="InterPro" id="IPR052158">
    <property type="entry name" value="INH-QAR"/>
</dbReference>
<dbReference type="SUPFAM" id="SSF52317">
    <property type="entry name" value="Class I glutamine amidotransferase-like"/>
    <property type="match status" value="1"/>
</dbReference>
<dbReference type="RefSeq" id="WP_284305010.1">
    <property type="nucleotide sequence ID" value="NZ_BSUO01000001.1"/>
</dbReference>
<dbReference type="SUPFAM" id="SSF46689">
    <property type="entry name" value="Homeodomain-like"/>
    <property type="match status" value="1"/>
</dbReference>
<evidence type="ECO:0000256" key="2">
    <source>
        <dbReference type="ARBA" id="ARBA00023163"/>
    </source>
</evidence>
<keyword evidence="5" id="KW-1185">Reference proteome</keyword>
<keyword evidence="1" id="KW-0805">Transcription regulation</keyword>
<dbReference type="SMART" id="SM00342">
    <property type="entry name" value="HTH_ARAC"/>
    <property type="match status" value="1"/>
</dbReference>
<dbReference type="EMBL" id="BSUO01000001">
    <property type="protein sequence ID" value="GMA41464.1"/>
    <property type="molecule type" value="Genomic_DNA"/>
</dbReference>
<dbReference type="InterPro" id="IPR018060">
    <property type="entry name" value="HTH_AraC"/>
</dbReference>
<keyword evidence="2" id="KW-0804">Transcription</keyword>
<proteinExistence type="predicted"/>
<evidence type="ECO:0000313" key="4">
    <source>
        <dbReference type="EMBL" id="GMA41464.1"/>
    </source>
</evidence>
<dbReference type="Proteomes" id="UP001157126">
    <property type="component" value="Unassembled WGS sequence"/>
</dbReference>
<dbReference type="Pfam" id="PF01965">
    <property type="entry name" value="DJ-1_PfpI"/>
    <property type="match status" value="1"/>
</dbReference>
<dbReference type="InterPro" id="IPR002818">
    <property type="entry name" value="DJ-1/PfpI"/>
</dbReference>
<evidence type="ECO:0000256" key="1">
    <source>
        <dbReference type="ARBA" id="ARBA00023015"/>
    </source>
</evidence>
<comment type="caution">
    <text evidence="4">The sequence shown here is derived from an EMBL/GenBank/DDBJ whole genome shotgun (WGS) entry which is preliminary data.</text>
</comment>
<protein>
    <submittedName>
        <fullName evidence="4">AraC family transcriptional regulator</fullName>
    </submittedName>
</protein>
<feature type="domain" description="HTH araC/xylS-type" evidence="3">
    <location>
        <begin position="214"/>
        <end position="289"/>
    </location>
</feature>
<evidence type="ECO:0000259" key="3">
    <source>
        <dbReference type="PROSITE" id="PS01124"/>
    </source>
</evidence>
<accession>A0ABQ6IVF4</accession>
<name>A0ABQ6IVF4_9MICO</name>
<dbReference type="PROSITE" id="PS01124">
    <property type="entry name" value="HTH_ARAC_FAMILY_2"/>
    <property type="match status" value="1"/>
</dbReference>
<evidence type="ECO:0000313" key="5">
    <source>
        <dbReference type="Proteomes" id="UP001157126"/>
    </source>
</evidence>
<dbReference type="InterPro" id="IPR009057">
    <property type="entry name" value="Homeodomain-like_sf"/>
</dbReference>
<sequence>MTLTRRVLIVLPDAAHLMDVAGPAQVFVNASEVGGRYEVGYVGAAGRVQSHQGLAFAAPTDWPDLTPADLVLVPGWKTQTAAGFAPALLTRIREHWDAGGHVASICAGALALARTGVLAGHSATTHHDLIDELATSRDVSVMRDVLYTCEDRLHTSAGIASGIDLALHLVAHDHGPALAARVARTLVVPAWRAGAAPQASVMLTHRDHLSDLAHRAQDVLDDPAEPPHTLDALARRLGVSGRTLARHFVAATGLTPQAYSTAVRRERARHLQTQGWTRHAAATAVGYADARSPRARRGTVAD</sequence>
<dbReference type="InterPro" id="IPR029062">
    <property type="entry name" value="Class_I_gatase-like"/>
</dbReference>
<gene>
    <name evidence="4" type="ORF">GCM10025883_35090</name>
</gene>
<dbReference type="Gene3D" id="1.10.10.60">
    <property type="entry name" value="Homeodomain-like"/>
    <property type="match status" value="1"/>
</dbReference>
<reference evidence="5" key="1">
    <citation type="journal article" date="2019" name="Int. J. Syst. Evol. Microbiol.">
        <title>The Global Catalogue of Microorganisms (GCM) 10K type strain sequencing project: providing services to taxonomists for standard genome sequencing and annotation.</title>
        <authorList>
            <consortium name="The Broad Institute Genomics Platform"/>
            <consortium name="The Broad Institute Genome Sequencing Center for Infectious Disease"/>
            <person name="Wu L."/>
            <person name="Ma J."/>
        </authorList>
    </citation>
    <scope>NUCLEOTIDE SEQUENCE [LARGE SCALE GENOMIC DNA]</scope>
    <source>
        <strain evidence="5">NBRC 113072</strain>
    </source>
</reference>
<dbReference type="PANTHER" id="PTHR43130">
    <property type="entry name" value="ARAC-FAMILY TRANSCRIPTIONAL REGULATOR"/>
    <property type="match status" value="1"/>
</dbReference>